<feature type="domain" description="Acyl-CoA dehydrogenase/oxidase N-terminal" evidence="6">
    <location>
        <begin position="8"/>
        <end position="124"/>
    </location>
</feature>
<organism evidence="7 8">
    <name type="scientific">Epicoccum nigrum</name>
    <name type="common">Soil fungus</name>
    <name type="synonym">Epicoccum purpurascens</name>
    <dbReference type="NCBI Taxonomy" id="105696"/>
    <lineage>
        <taxon>Eukaryota</taxon>
        <taxon>Fungi</taxon>
        <taxon>Dikarya</taxon>
        <taxon>Ascomycota</taxon>
        <taxon>Pezizomycotina</taxon>
        <taxon>Dothideomycetes</taxon>
        <taxon>Pleosporomycetidae</taxon>
        <taxon>Pleosporales</taxon>
        <taxon>Pleosporineae</taxon>
        <taxon>Didymellaceae</taxon>
        <taxon>Epicoccum</taxon>
    </lineage>
</organism>
<dbReference type="Pfam" id="PF02771">
    <property type="entry name" value="Acyl-CoA_dh_N"/>
    <property type="match status" value="1"/>
</dbReference>
<dbReference type="GO" id="GO:0003995">
    <property type="term" value="F:acyl-CoA dehydrogenase activity"/>
    <property type="evidence" value="ECO:0007669"/>
    <property type="project" value="TreeGrafter"/>
</dbReference>
<dbReference type="Gene3D" id="2.40.110.10">
    <property type="entry name" value="Butyryl-CoA Dehydrogenase, subunit A, domain 2"/>
    <property type="match status" value="1"/>
</dbReference>
<dbReference type="SUPFAM" id="SSF56645">
    <property type="entry name" value="Acyl-CoA dehydrogenase NM domain-like"/>
    <property type="match status" value="1"/>
</dbReference>
<evidence type="ECO:0000259" key="5">
    <source>
        <dbReference type="Pfam" id="PF00441"/>
    </source>
</evidence>
<evidence type="ECO:0000313" key="8">
    <source>
        <dbReference type="Proteomes" id="UP000193240"/>
    </source>
</evidence>
<gene>
    <name evidence="7" type="ORF">B5807_11985</name>
</gene>
<keyword evidence="4" id="KW-0274">FAD</keyword>
<dbReference type="EMBL" id="KZ107867">
    <property type="protein sequence ID" value="OSS43381.1"/>
    <property type="molecule type" value="Genomic_DNA"/>
</dbReference>
<evidence type="ECO:0000256" key="3">
    <source>
        <dbReference type="ARBA" id="ARBA00022630"/>
    </source>
</evidence>
<sequence length="431" mass="46989">MVDFSLSREQKVLRSSVRYFARNILATAPGIYDHLPTQTTRFRSTLPIYQSAVCAGLIKNQIPIPLGGSSSSMLDAAVLVEELYAAEPSTALTILGTGLGLTPLILAGNREQHERLLKPFTRQEGERLASFVHSEPGGTANWLHVGSMGLQTTAYKDGDEWIVNGEKLWTTNSGGWDSRGADVQCVVCRHTPPNVSQEPAADPTSHILILVITRTDIANNEPGAYEVISDRELGGHKSSSGPHTRFTNLRVPAANQLCEPGEGAQLVEKTFGMSAAIVGAMCVGIMRHAFEVALSFCKSNACGGTEPIIEKQSVADRLIDVKMKIEAARALTWKAMCVLESKEQTLGWDQRLEIAVEAKVWCSDMAPKAVIECMSVVGIRAYAEDMPFSRLLRDAACLPLFDGGNVGVRRRQIEKILQKSDYEPWAATFDS</sequence>
<dbReference type="InterPro" id="IPR013786">
    <property type="entry name" value="AcylCoA_DH/ox_N"/>
</dbReference>
<dbReference type="Proteomes" id="UP000193240">
    <property type="component" value="Unassembled WGS sequence"/>
</dbReference>
<dbReference type="InterPro" id="IPR009100">
    <property type="entry name" value="AcylCoA_DH/oxidase_NM_dom_sf"/>
</dbReference>
<dbReference type="GO" id="GO:0046359">
    <property type="term" value="P:butyrate catabolic process"/>
    <property type="evidence" value="ECO:0007669"/>
    <property type="project" value="TreeGrafter"/>
</dbReference>
<dbReference type="STRING" id="105696.A0A1Y2LHL7"/>
<proteinExistence type="inferred from homology"/>
<dbReference type="InterPro" id="IPR036250">
    <property type="entry name" value="AcylCo_DH-like_C"/>
</dbReference>
<evidence type="ECO:0008006" key="9">
    <source>
        <dbReference type="Google" id="ProtNLM"/>
    </source>
</evidence>
<dbReference type="InterPro" id="IPR009075">
    <property type="entry name" value="AcylCo_DH/oxidase_C"/>
</dbReference>
<dbReference type="InterPro" id="IPR046373">
    <property type="entry name" value="Acyl-CoA_Oxase/DH_mid-dom_sf"/>
</dbReference>
<dbReference type="GO" id="GO:0033539">
    <property type="term" value="P:fatty acid beta-oxidation using acyl-CoA dehydrogenase"/>
    <property type="evidence" value="ECO:0007669"/>
    <property type="project" value="TreeGrafter"/>
</dbReference>
<evidence type="ECO:0000256" key="4">
    <source>
        <dbReference type="ARBA" id="ARBA00022827"/>
    </source>
</evidence>
<dbReference type="InterPro" id="IPR037069">
    <property type="entry name" value="AcylCoA_DH/ox_N_sf"/>
</dbReference>
<dbReference type="PANTHER" id="PTHR43884">
    <property type="entry name" value="ACYL-COA DEHYDROGENASE"/>
    <property type="match status" value="1"/>
</dbReference>
<name>A0A1Y2LHL7_EPING</name>
<reference evidence="7 8" key="1">
    <citation type="journal article" date="2017" name="Genome Announc.">
        <title>Genome sequence of the saprophytic ascomycete Epicoccum nigrum ICMP 19927 strain isolated from New Zealand.</title>
        <authorList>
            <person name="Fokin M."/>
            <person name="Fleetwood D."/>
            <person name="Weir B.S."/>
            <person name="Villas-Boas S.G."/>
        </authorList>
    </citation>
    <scope>NUCLEOTIDE SEQUENCE [LARGE SCALE GENOMIC DNA]</scope>
    <source>
        <strain evidence="7 8">ICMP 19927</strain>
    </source>
</reference>
<dbReference type="Gene3D" id="1.20.140.10">
    <property type="entry name" value="Butyryl-CoA Dehydrogenase, subunit A, domain 3"/>
    <property type="match status" value="1"/>
</dbReference>
<dbReference type="Gene3D" id="1.10.540.10">
    <property type="entry name" value="Acyl-CoA dehydrogenase/oxidase, N-terminal domain"/>
    <property type="match status" value="1"/>
</dbReference>
<dbReference type="OMA" id="LTWKAAH"/>
<comment type="cofactor">
    <cofactor evidence="1">
        <name>FAD</name>
        <dbReference type="ChEBI" id="CHEBI:57692"/>
    </cofactor>
</comment>
<evidence type="ECO:0000256" key="1">
    <source>
        <dbReference type="ARBA" id="ARBA00001974"/>
    </source>
</evidence>
<accession>A0A1Y2LHL7</accession>
<dbReference type="PANTHER" id="PTHR43884:SF12">
    <property type="entry name" value="ISOVALERYL-COA DEHYDROGENASE, MITOCHONDRIAL-RELATED"/>
    <property type="match status" value="1"/>
</dbReference>
<keyword evidence="3" id="KW-0285">Flavoprotein</keyword>
<dbReference type="SUPFAM" id="SSF47203">
    <property type="entry name" value="Acyl-CoA dehydrogenase C-terminal domain-like"/>
    <property type="match status" value="1"/>
</dbReference>
<feature type="domain" description="Acyl-CoA dehydrogenase/oxidase C-terminal" evidence="5">
    <location>
        <begin position="261"/>
        <end position="415"/>
    </location>
</feature>
<protein>
    <recommendedName>
        <fullName evidence="9">Acyl-CoA dehydrogenase/oxidase C-terminal domain-containing protein</fullName>
    </recommendedName>
</protein>
<evidence type="ECO:0000259" key="6">
    <source>
        <dbReference type="Pfam" id="PF02771"/>
    </source>
</evidence>
<comment type="similarity">
    <text evidence="2">Belongs to the acyl-CoA dehydrogenase family.</text>
</comment>
<evidence type="ECO:0000313" key="7">
    <source>
        <dbReference type="EMBL" id="OSS43381.1"/>
    </source>
</evidence>
<dbReference type="AlphaFoldDB" id="A0A1Y2LHL7"/>
<dbReference type="InParanoid" id="A0A1Y2LHL7"/>
<evidence type="ECO:0000256" key="2">
    <source>
        <dbReference type="ARBA" id="ARBA00009347"/>
    </source>
</evidence>
<dbReference type="Pfam" id="PF00441">
    <property type="entry name" value="Acyl-CoA_dh_1"/>
    <property type="match status" value="1"/>
</dbReference>
<keyword evidence="8" id="KW-1185">Reference proteome</keyword>
<dbReference type="GO" id="GO:0050660">
    <property type="term" value="F:flavin adenine dinucleotide binding"/>
    <property type="evidence" value="ECO:0007669"/>
    <property type="project" value="InterPro"/>
</dbReference>
<dbReference type="CDD" id="cd00567">
    <property type="entry name" value="ACAD"/>
    <property type="match status" value="1"/>
</dbReference>